<evidence type="ECO:0000256" key="15">
    <source>
        <dbReference type="ARBA" id="ARBA00022840"/>
    </source>
</evidence>
<dbReference type="InterPro" id="IPR011604">
    <property type="entry name" value="PDDEXK-like_dom_sf"/>
</dbReference>
<protein>
    <recommendedName>
        <fullName evidence="5">DNA replication ATP-dependent helicase/nuclease DNA2</fullName>
        <ecNumber evidence="4">3.6.4.12</ecNumber>
    </recommendedName>
</protein>
<feature type="region of interest" description="Disordered" evidence="23">
    <location>
        <begin position="1"/>
        <end position="190"/>
    </location>
</feature>
<dbReference type="Proteomes" id="UP000094065">
    <property type="component" value="Unassembled WGS sequence"/>
</dbReference>
<dbReference type="GO" id="GO:0006281">
    <property type="term" value="P:DNA repair"/>
    <property type="evidence" value="ECO:0007669"/>
    <property type="project" value="UniProtKB-KW"/>
</dbReference>
<evidence type="ECO:0000313" key="27">
    <source>
        <dbReference type="EMBL" id="ODN78809.1"/>
    </source>
</evidence>
<evidence type="ECO:0000256" key="17">
    <source>
        <dbReference type="ARBA" id="ARBA00023014"/>
    </source>
</evidence>
<dbReference type="Gene3D" id="3.40.50.300">
    <property type="entry name" value="P-loop containing nucleotide triphosphate hydrolases"/>
    <property type="match status" value="2"/>
</dbReference>
<dbReference type="Pfam" id="PF08696">
    <property type="entry name" value="Dna2"/>
    <property type="match status" value="1"/>
</dbReference>
<dbReference type="PANTHER" id="PTHR43788:SF8">
    <property type="entry name" value="DNA-BINDING PROTEIN SMUBP-2"/>
    <property type="match status" value="1"/>
</dbReference>
<evidence type="ECO:0000256" key="7">
    <source>
        <dbReference type="ARBA" id="ARBA00022705"/>
    </source>
</evidence>
<evidence type="ECO:0000256" key="6">
    <source>
        <dbReference type="ARBA" id="ARBA00022485"/>
    </source>
</evidence>
<keyword evidence="18" id="KW-0238">DNA-binding</keyword>
<dbReference type="CDD" id="cd18808">
    <property type="entry name" value="SF1_C_Upf1"/>
    <property type="match status" value="1"/>
</dbReference>
<dbReference type="SUPFAM" id="SSF52540">
    <property type="entry name" value="P-loop containing nucleoside triphosphate hydrolases"/>
    <property type="match status" value="1"/>
</dbReference>
<dbReference type="InterPro" id="IPR041677">
    <property type="entry name" value="DNA2/NAM7_AAA_11"/>
</dbReference>
<evidence type="ECO:0000256" key="22">
    <source>
        <dbReference type="ARBA" id="ARBA00047995"/>
    </source>
</evidence>
<keyword evidence="7" id="KW-0235">DNA replication</keyword>
<dbReference type="FunFam" id="3.40.50.300:FF:000789">
    <property type="entry name" value="DNA replication ATP-dependent helicase/nuclease DNA2"/>
    <property type="match status" value="1"/>
</dbReference>
<dbReference type="GO" id="GO:0016887">
    <property type="term" value="F:ATP hydrolysis activity"/>
    <property type="evidence" value="ECO:0007669"/>
    <property type="project" value="RHEA"/>
</dbReference>
<dbReference type="Pfam" id="PF13087">
    <property type="entry name" value="AAA_12"/>
    <property type="match status" value="1"/>
</dbReference>
<dbReference type="GO" id="GO:0017116">
    <property type="term" value="F:single-stranded DNA helicase activity"/>
    <property type="evidence" value="ECO:0007669"/>
    <property type="project" value="InterPro"/>
</dbReference>
<sequence>MAPFGRGDVKHQKATPTTTPYPAKTRPVNHCSQSKRVPTSPVKSQARPSVARTPKPACARNLENEKKEQPSHQDEQAMMDSLLAGLDASVFDDWGENSQPSPKKPRLPQGSSFRSPRKEKRSRPPNVKLEPVPPTKRAKALSPRKVVVEQKPSVGTGPRGSLGKTVAQDVTRKSAFAPTVVKREAPTSPIRAERKPEVKVEVGIPPSHKPVNAVKSPKQVEKVKPEIEDEDMFEFEFGLEDLDFDEQELLARPPPVKYPVAHPNVPPAPPGYEPTEWIRCTVDACLEGHLFEDGIIPSPAEVEQLPLADDCVAKTLIVNIARGKGKRVVHLKDRWADTLVKKDDIVNIVSPCLSTPSTTPIAITFRDPSTFLIHHPDLMLTMTSIANAMPCPRKPILQTLIKTPAPPTKPLLYGTVLHQLLQDALLEQEFGAVETFRRLDKELKKEERRLEVWGTGMGIQDVREEVGQKAGRGFEIFKENWVGPEPRAQGELHSSAGDQPSLLALTGLHEVEEDIWCPKWGLKGKVDASVQVKIAKEPSEGGEAEENVAPLEIKTGKSVGVMAHRAQTMLYTLLMEDRYRVPVPAGLLYYSQSDTILRVEAKPMEIRALIMARNELAFWLSKQRKVPKHISEEDQPVEILRGGVVKKEIKAEQKVVVEEAEMEEEFLPATIDNPRECKMCYANEACMLYRRVDDQMPYEDDDPIAEQYSDMTSHMTDKHAQFYKKWDTLLTVEEQDTIRFRSHLWTMTAKRREKNGRCFSDMIIQSYSNDIGKSLAKIHRHSYTFTRAPSTDPSSDEPVSLLSGHIAKGDPVSLSIEPDLLCMWRGFVTNLTQTSVTVAVTYVIDTKALLKRTGREHRVLKADNGEGEDKVVFRIDKDEMSSGMMRMRNNLAQLFYKNGDEQRRRLIVDQEAPEFEPSWGPTPEEIPASLNTDQQQAMESVLTARDYSLILGMPGTGKTTTITEIIKALVARGKSVLLTSYTHSAVDTILMKLVNAEFGVLRLGNIDKVHPDVQHLTLEAYESSASMDQLDARLMKPPVVAATCLAIDHPLFFRRKFDYCIVDEASQITLPTCIGPLRMADKFVLVGDHYQLPPIVRHPEARRGGLDVSLFRHLSSAHPQAVVDLSYQYRMNEDIMALSNKLVYEGRLKCGNEVIAQSGLKLRNRKTCKEIYGADKCGCIDGDCWVQELLDESAMCVFMDTDGLPALDSRVGDLIQNEVEAELVSQFSTALVASGIRQEDLAIITPYRQQIKLLSSYLTPLPRVEILTADKSQGRDKDCILVSLVRSNDTGAIGDLLRDWRRINVSFTRAKKKLVIIGSARTLGLDPLFGEFMELVRGKGWEKRLRKGEDRLHVVDVPGLRQKKNSGTLKKEVKKEKGARETQKEKRVLGVGKAILNAKGPFSKEIMVGFCP</sequence>
<evidence type="ECO:0000259" key="26">
    <source>
        <dbReference type="Pfam" id="PF13087"/>
    </source>
</evidence>
<keyword evidence="28" id="KW-1185">Reference proteome</keyword>
<keyword evidence="16" id="KW-0408">Iron</keyword>
<evidence type="ECO:0000313" key="28">
    <source>
        <dbReference type="Proteomes" id="UP000094065"/>
    </source>
</evidence>
<dbReference type="InterPro" id="IPR047187">
    <property type="entry name" value="SF1_C_Upf1"/>
</dbReference>
<dbReference type="RefSeq" id="XP_018993855.1">
    <property type="nucleotide sequence ID" value="XM_019138418.1"/>
</dbReference>
<evidence type="ECO:0000256" key="3">
    <source>
        <dbReference type="ARBA" id="ARBA00007913"/>
    </source>
</evidence>
<evidence type="ECO:0000259" key="24">
    <source>
        <dbReference type="Pfam" id="PF08696"/>
    </source>
</evidence>
<feature type="compositionally biased region" description="Basic and acidic residues" evidence="23">
    <location>
        <begin position="62"/>
        <end position="75"/>
    </location>
</feature>
<keyword evidence="9" id="KW-0479">Metal-binding</keyword>
<evidence type="ECO:0000256" key="12">
    <source>
        <dbReference type="ARBA" id="ARBA00022763"/>
    </source>
</evidence>
<dbReference type="InterPro" id="IPR014808">
    <property type="entry name" value="DNA_replication_fac_Dna2_N"/>
</dbReference>
<evidence type="ECO:0000256" key="18">
    <source>
        <dbReference type="ARBA" id="ARBA00023125"/>
    </source>
</evidence>
<evidence type="ECO:0000256" key="21">
    <source>
        <dbReference type="ARBA" id="ARBA00023268"/>
    </source>
</evidence>
<dbReference type="Gene3D" id="3.90.320.10">
    <property type="match status" value="1"/>
</dbReference>
<comment type="cofactor">
    <cofactor evidence="1">
        <name>[4Fe-4S] cluster</name>
        <dbReference type="ChEBI" id="CHEBI:49883"/>
    </cofactor>
</comment>
<keyword evidence="6" id="KW-0004">4Fe-4S</keyword>
<dbReference type="InterPro" id="IPR027417">
    <property type="entry name" value="P-loop_NTPase"/>
</dbReference>
<keyword evidence="19" id="KW-0234">DNA repair</keyword>
<dbReference type="STRING" id="1295533.A0A1E3HR24"/>
<feature type="domain" description="DNA replication factor Dna2 N-terminal" evidence="24">
    <location>
        <begin position="323"/>
        <end position="532"/>
    </location>
</feature>
<dbReference type="FunFam" id="3.40.50.300:FF:001170">
    <property type="entry name" value="DNA replication helicase Dna2"/>
    <property type="match status" value="1"/>
</dbReference>
<keyword evidence="8" id="KW-0540">Nuclease</keyword>
<evidence type="ECO:0000256" key="16">
    <source>
        <dbReference type="ARBA" id="ARBA00023004"/>
    </source>
</evidence>
<comment type="caution">
    <text evidence="27">The sequence shown here is derived from an EMBL/GenBank/DDBJ whole genome shotgun (WGS) entry which is preliminary data.</text>
</comment>
<feature type="domain" description="DNA2/NAM7 helicase-like C-terminal" evidence="26">
    <location>
        <begin position="1106"/>
        <end position="1320"/>
    </location>
</feature>
<evidence type="ECO:0000256" key="2">
    <source>
        <dbReference type="ARBA" id="ARBA00004123"/>
    </source>
</evidence>
<dbReference type="GO" id="GO:0004519">
    <property type="term" value="F:endonuclease activity"/>
    <property type="evidence" value="ECO:0007669"/>
    <property type="project" value="UniProtKB-KW"/>
</dbReference>
<feature type="compositionally biased region" description="Polar residues" evidence="23">
    <location>
        <begin position="30"/>
        <end position="47"/>
    </location>
</feature>
<name>A0A1E3HR24_9TREE</name>
<comment type="similarity">
    <text evidence="3">Belongs to the DNA2/NAM7 helicase family.</text>
</comment>
<dbReference type="PANTHER" id="PTHR43788">
    <property type="entry name" value="DNA2/NAM7 HELICASE FAMILY MEMBER"/>
    <property type="match status" value="1"/>
</dbReference>
<comment type="subcellular location">
    <subcellularLocation>
        <location evidence="2">Nucleus</location>
    </subcellularLocation>
</comment>
<proteinExistence type="inferred from homology"/>
<dbReference type="GO" id="GO:0005634">
    <property type="term" value="C:nucleus"/>
    <property type="evidence" value="ECO:0007669"/>
    <property type="project" value="UniProtKB-SubCell"/>
</dbReference>
<gene>
    <name evidence="27" type="ORF">L202_04360</name>
</gene>
<dbReference type="CDD" id="cd22318">
    <property type="entry name" value="DNA2_N-like"/>
    <property type="match status" value="1"/>
</dbReference>
<keyword evidence="11" id="KW-0255">Endonuclease</keyword>
<feature type="compositionally biased region" description="Basic and acidic residues" evidence="23">
    <location>
        <begin position="181"/>
        <end position="190"/>
    </location>
</feature>
<evidence type="ECO:0000256" key="23">
    <source>
        <dbReference type="SAM" id="MobiDB-lite"/>
    </source>
</evidence>
<dbReference type="OrthoDB" id="6513042at2759"/>
<dbReference type="InterPro" id="IPR041679">
    <property type="entry name" value="DNA2/NAM7-like_C"/>
</dbReference>
<dbReference type="InterPro" id="IPR050534">
    <property type="entry name" value="Coronavir_polyprotein_1ab"/>
</dbReference>
<keyword evidence="20" id="KW-0539">Nucleus</keyword>
<feature type="compositionally biased region" description="Low complexity" evidence="23">
    <location>
        <begin position="14"/>
        <end position="26"/>
    </location>
</feature>
<evidence type="ECO:0000256" key="5">
    <source>
        <dbReference type="ARBA" id="ARBA00021516"/>
    </source>
</evidence>
<keyword evidence="14" id="KW-0347">Helicase</keyword>
<accession>A0A1E3HR24</accession>
<evidence type="ECO:0000256" key="19">
    <source>
        <dbReference type="ARBA" id="ARBA00023204"/>
    </source>
</evidence>
<feature type="domain" description="DNA2/NAM7 helicase helicase" evidence="25">
    <location>
        <begin position="1038"/>
        <end position="1096"/>
    </location>
</feature>
<evidence type="ECO:0000256" key="13">
    <source>
        <dbReference type="ARBA" id="ARBA00022801"/>
    </source>
</evidence>
<keyword evidence="21" id="KW-0511">Multifunctional enzyme</keyword>
<keyword evidence="15" id="KW-0067">ATP-binding</keyword>
<dbReference type="GO" id="GO:0005524">
    <property type="term" value="F:ATP binding"/>
    <property type="evidence" value="ECO:0007669"/>
    <property type="project" value="UniProtKB-KW"/>
</dbReference>
<evidence type="ECO:0000256" key="4">
    <source>
        <dbReference type="ARBA" id="ARBA00012551"/>
    </source>
</evidence>
<dbReference type="GO" id="GO:0051539">
    <property type="term" value="F:4 iron, 4 sulfur cluster binding"/>
    <property type="evidence" value="ECO:0007669"/>
    <property type="project" value="UniProtKB-KW"/>
</dbReference>
<evidence type="ECO:0000256" key="1">
    <source>
        <dbReference type="ARBA" id="ARBA00001966"/>
    </source>
</evidence>
<feature type="domain" description="DNA2/NAM7 helicase helicase" evidence="25">
    <location>
        <begin position="930"/>
        <end position="1020"/>
    </location>
</feature>
<organism evidence="27 28">
    <name type="scientific">Cryptococcus amylolentus CBS 6039</name>
    <dbReference type="NCBI Taxonomy" id="1295533"/>
    <lineage>
        <taxon>Eukaryota</taxon>
        <taxon>Fungi</taxon>
        <taxon>Dikarya</taxon>
        <taxon>Basidiomycota</taxon>
        <taxon>Agaricomycotina</taxon>
        <taxon>Tremellomycetes</taxon>
        <taxon>Tremellales</taxon>
        <taxon>Cryptococcaceae</taxon>
        <taxon>Cryptococcus</taxon>
    </lineage>
</organism>
<dbReference type="InterPro" id="IPR026851">
    <property type="entry name" value="Dna2/JHS1_DEXXQ-box"/>
</dbReference>
<keyword evidence="17" id="KW-0411">Iron-sulfur</keyword>
<evidence type="ECO:0000256" key="14">
    <source>
        <dbReference type="ARBA" id="ARBA00022806"/>
    </source>
</evidence>
<reference evidence="27 28" key="1">
    <citation type="submission" date="2016-06" db="EMBL/GenBank/DDBJ databases">
        <title>Evolution of pathogenesis and genome organization in the Tremellales.</title>
        <authorList>
            <person name="Cuomo C."/>
            <person name="Litvintseva A."/>
            <person name="Heitman J."/>
            <person name="Chen Y."/>
            <person name="Sun S."/>
            <person name="Springer D."/>
            <person name="Dromer F."/>
            <person name="Young S."/>
            <person name="Zeng Q."/>
            <person name="Chapman S."/>
            <person name="Gujja S."/>
            <person name="Saif S."/>
            <person name="Birren B."/>
        </authorList>
    </citation>
    <scope>NUCLEOTIDE SEQUENCE [LARGE SCALE GENOMIC DNA]</scope>
    <source>
        <strain evidence="27 28">CBS 6039</strain>
    </source>
</reference>
<evidence type="ECO:0000256" key="20">
    <source>
        <dbReference type="ARBA" id="ARBA00023242"/>
    </source>
</evidence>
<comment type="catalytic activity">
    <reaction evidence="22">
        <text>ATP + H2O = ADP + phosphate + H(+)</text>
        <dbReference type="Rhea" id="RHEA:13065"/>
        <dbReference type="ChEBI" id="CHEBI:15377"/>
        <dbReference type="ChEBI" id="CHEBI:15378"/>
        <dbReference type="ChEBI" id="CHEBI:30616"/>
        <dbReference type="ChEBI" id="CHEBI:43474"/>
        <dbReference type="ChEBI" id="CHEBI:456216"/>
        <dbReference type="EC" id="3.6.4.12"/>
    </reaction>
</comment>
<dbReference type="EC" id="3.6.4.12" evidence="4"/>
<dbReference type="GeneID" id="30155669"/>
<evidence type="ECO:0000256" key="10">
    <source>
        <dbReference type="ARBA" id="ARBA00022741"/>
    </source>
</evidence>
<keyword evidence="10" id="KW-0547">Nucleotide-binding</keyword>
<dbReference type="Pfam" id="PF13086">
    <property type="entry name" value="AAA_11"/>
    <property type="match status" value="2"/>
</dbReference>
<dbReference type="EMBL" id="AWGJ01000006">
    <property type="protein sequence ID" value="ODN78809.1"/>
    <property type="molecule type" value="Genomic_DNA"/>
</dbReference>
<dbReference type="GO" id="GO:0003677">
    <property type="term" value="F:DNA binding"/>
    <property type="evidence" value="ECO:0007669"/>
    <property type="project" value="UniProtKB-KW"/>
</dbReference>
<dbReference type="GO" id="GO:0006260">
    <property type="term" value="P:DNA replication"/>
    <property type="evidence" value="ECO:0007669"/>
    <property type="project" value="UniProtKB-KW"/>
</dbReference>
<dbReference type="CDD" id="cd18041">
    <property type="entry name" value="DEXXQc_DNA2"/>
    <property type="match status" value="1"/>
</dbReference>
<dbReference type="GO" id="GO:0046872">
    <property type="term" value="F:metal ion binding"/>
    <property type="evidence" value="ECO:0007669"/>
    <property type="project" value="UniProtKB-KW"/>
</dbReference>
<keyword evidence="12" id="KW-0227">DNA damage</keyword>
<evidence type="ECO:0000256" key="9">
    <source>
        <dbReference type="ARBA" id="ARBA00022723"/>
    </source>
</evidence>
<keyword evidence="13" id="KW-0378">Hydrolase</keyword>
<dbReference type="GO" id="GO:0043139">
    <property type="term" value="F:5'-3' DNA helicase activity"/>
    <property type="evidence" value="ECO:0007669"/>
    <property type="project" value="TreeGrafter"/>
</dbReference>
<evidence type="ECO:0000259" key="25">
    <source>
        <dbReference type="Pfam" id="PF13086"/>
    </source>
</evidence>
<evidence type="ECO:0000256" key="8">
    <source>
        <dbReference type="ARBA" id="ARBA00022722"/>
    </source>
</evidence>
<evidence type="ECO:0000256" key="11">
    <source>
        <dbReference type="ARBA" id="ARBA00022759"/>
    </source>
</evidence>